<dbReference type="GO" id="GO:0015648">
    <property type="term" value="F:lipid-linked peptidoglycan transporter activity"/>
    <property type="evidence" value="ECO:0007669"/>
    <property type="project" value="TreeGrafter"/>
</dbReference>
<protein>
    <recommendedName>
        <fullName evidence="7">Cell wall polymerase</fullName>
    </recommendedName>
    <alternativeName>
        <fullName evidence="6">Peptidoglycan polymerase</fullName>
    </alternativeName>
</protein>
<keyword evidence="4 8" id="KW-1133">Transmembrane helix</keyword>
<feature type="transmembrane region" description="Helical" evidence="8">
    <location>
        <begin position="180"/>
        <end position="198"/>
    </location>
</feature>
<dbReference type="InterPro" id="IPR018365">
    <property type="entry name" value="Cell_cycle_FtsW-rel_CS"/>
</dbReference>
<feature type="transmembrane region" description="Helical" evidence="8">
    <location>
        <begin position="46"/>
        <end position="64"/>
    </location>
</feature>
<keyword evidence="3" id="KW-0133">Cell shape</keyword>
<feature type="transmembrane region" description="Helical" evidence="8">
    <location>
        <begin position="301"/>
        <end position="328"/>
    </location>
</feature>
<evidence type="ECO:0000256" key="6">
    <source>
        <dbReference type="ARBA" id="ARBA00032370"/>
    </source>
</evidence>
<gene>
    <name evidence="9" type="primary">mrdB</name>
    <name evidence="9" type="ORF">KB13_1183</name>
</gene>
<keyword evidence="10" id="KW-1185">Reference proteome</keyword>
<feature type="transmembrane region" description="Helical" evidence="8">
    <location>
        <begin position="71"/>
        <end position="90"/>
    </location>
</feature>
<dbReference type="STRING" id="314607.KB13_1183"/>
<dbReference type="AlphaFoldDB" id="B6BW25"/>
<accession>B6BW25</accession>
<dbReference type="PROSITE" id="PS00428">
    <property type="entry name" value="FTSW_RODA_SPOVE"/>
    <property type="match status" value="1"/>
</dbReference>
<evidence type="ECO:0000256" key="3">
    <source>
        <dbReference type="ARBA" id="ARBA00022960"/>
    </source>
</evidence>
<evidence type="ECO:0000256" key="7">
    <source>
        <dbReference type="ARBA" id="ARBA00033270"/>
    </source>
</evidence>
<dbReference type="Proteomes" id="UP000004188">
    <property type="component" value="Unassembled WGS sequence"/>
</dbReference>
<feature type="transmembrane region" description="Helical" evidence="8">
    <location>
        <begin position="268"/>
        <end position="289"/>
    </location>
</feature>
<comment type="subcellular location">
    <subcellularLocation>
        <location evidence="1">Membrane</location>
        <topology evidence="1">Multi-pass membrane protein</topology>
    </subcellularLocation>
</comment>
<reference evidence="10" key="1">
    <citation type="journal article" date="2012" name="Stand. Genomic Sci.">
        <title>Genome sequence of strain HIMB624, a cultured representative from the OM43 clade of marine Betaproteobacteria.</title>
        <authorList>
            <person name="Huggett M.J."/>
            <person name="Hayakawa D.H."/>
            <person name="Rappe M.S."/>
        </authorList>
    </citation>
    <scope>NUCLEOTIDE SEQUENCE [LARGE SCALE GENOMIC DNA]</scope>
    <source>
        <strain evidence="10">KB13</strain>
    </source>
</reference>
<keyword evidence="2 8" id="KW-0812">Transmembrane</keyword>
<feature type="transmembrane region" description="Helical" evidence="8">
    <location>
        <begin position="157"/>
        <end position="175"/>
    </location>
</feature>
<dbReference type="PANTHER" id="PTHR30474:SF1">
    <property type="entry name" value="PEPTIDOGLYCAN GLYCOSYLTRANSFERASE MRDB"/>
    <property type="match status" value="1"/>
</dbReference>
<evidence type="ECO:0000256" key="5">
    <source>
        <dbReference type="ARBA" id="ARBA00023136"/>
    </source>
</evidence>
<feature type="transmembrane region" description="Helical" evidence="8">
    <location>
        <begin position="110"/>
        <end position="127"/>
    </location>
</feature>
<feature type="transmembrane region" description="Helical" evidence="8">
    <location>
        <begin position="134"/>
        <end position="151"/>
    </location>
</feature>
<dbReference type="GO" id="GO:0008360">
    <property type="term" value="P:regulation of cell shape"/>
    <property type="evidence" value="ECO:0007669"/>
    <property type="project" value="UniProtKB-KW"/>
</dbReference>
<dbReference type="EMBL" id="DS995299">
    <property type="protein sequence ID" value="EDZ65051.1"/>
    <property type="molecule type" value="Genomic_DNA"/>
</dbReference>
<organism evidence="9 10">
    <name type="scientific">beta proteobacterium KB13</name>
    <dbReference type="NCBI Taxonomy" id="314607"/>
    <lineage>
        <taxon>Bacteria</taxon>
        <taxon>Pseudomonadati</taxon>
        <taxon>Pseudomonadota</taxon>
        <taxon>Betaproteobacteria</taxon>
        <taxon>Nitrosomonadales</taxon>
        <taxon>OM43 clade</taxon>
    </lineage>
</organism>
<dbReference type="Pfam" id="PF01098">
    <property type="entry name" value="FTSW_RODA_SPOVE"/>
    <property type="match status" value="1"/>
</dbReference>
<dbReference type="PANTHER" id="PTHR30474">
    <property type="entry name" value="CELL CYCLE PROTEIN"/>
    <property type="match status" value="1"/>
</dbReference>
<evidence type="ECO:0000256" key="2">
    <source>
        <dbReference type="ARBA" id="ARBA00022692"/>
    </source>
</evidence>
<evidence type="ECO:0000256" key="4">
    <source>
        <dbReference type="ARBA" id="ARBA00022989"/>
    </source>
</evidence>
<feature type="transmembrane region" description="Helical" evidence="8">
    <location>
        <begin position="334"/>
        <end position="352"/>
    </location>
</feature>
<proteinExistence type="predicted"/>
<dbReference type="GO" id="GO:0032153">
    <property type="term" value="C:cell division site"/>
    <property type="evidence" value="ECO:0007669"/>
    <property type="project" value="TreeGrafter"/>
</dbReference>
<evidence type="ECO:0000313" key="10">
    <source>
        <dbReference type="Proteomes" id="UP000004188"/>
    </source>
</evidence>
<dbReference type="HOGENOM" id="CLU_029243_2_2_4"/>
<dbReference type="GO" id="GO:0051301">
    <property type="term" value="P:cell division"/>
    <property type="evidence" value="ECO:0007669"/>
    <property type="project" value="InterPro"/>
</dbReference>
<dbReference type="InterPro" id="IPR001182">
    <property type="entry name" value="FtsW/RodA"/>
</dbReference>
<dbReference type="eggNOG" id="COG0772">
    <property type="taxonomic scope" value="Bacteria"/>
</dbReference>
<keyword evidence="5 8" id="KW-0472">Membrane</keyword>
<dbReference type="GO" id="GO:0005886">
    <property type="term" value="C:plasma membrane"/>
    <property type="evidence" value="ECO:0007669"/>
    <property type="project" value="TreeGrafter"/>
</dbReference>
<sequence>MTNFFTFLFSRTDKQLFILLLIILLFSLNLIGQAAGFHSPFFFKQLFFIFTGLIIFMLVSILNLKFLFRHSLIIYMLSILLLILTAVFGTEINGSKRWLDFGVFKLQSSEILKLTLPIFLVSLIEYFKNRSQTLSELVFLSISFIPFFIILRQPDLGSGLIILFSGLIIIFLNGLSLKKILIGILGFLILLPYAWLNILKDYQKGRILNLIDPFSNPLDGGYHAIQSSIAIGSGGLFGKSSEFSSQHDLLFLPETHTDFIFAVLSENYGFLGNIIFFLIVFLFIYKLVIISINLHSHSHRLLAMTYVMIFTICFLINIAMVSGLFPIVGIPLPLISYGGSSLFIYLIMFALINSLNYNKTLIAD</sequence>
<evidence type="ECO:0000256" key="8">
    <source>
        <dbReference type="SAM" id="Phobius"/>
    </source>
</evidence>
<name>B6BW25_9PROT</name>
<evidence type="ECO:0000313" key="9">
    <source>
        <dbReference type="EMBL" id="EDZ65051.1"/>
    </source>
</evidence>
<evidence type="ECO:0000256" key="1">
    <source>
        <dbReference type="ARBA" id="ARBA00004141"/>
    </source>
</evidence>